<organism evidence="2 3">
    <name type="scientific">Naegleria fowleri</name>
    <name type="common">Brain eating amoeba</name>
    <dbReference type="NCBI Taxonomy" id="5763"/>
    <lineage>
        <taxon>Eukaryota</taxon>
        <taxon>Discoba</taxon>
        <taxon>Heterolobosea</taxon>
        <taxon>Tetramitia</taxon>
        <taxon>Eutetramitia</taxon>
        <taxon>Vahlkampfiidae</taxon>
        <taxon>Naegleria</taxon>
    </lineage>
</organism>
<dbReference type="Proteomes" id="UP000444721">
    <property type="component" value="Unassembled WGS sequence"/>
</dbReference>
<accession>A0A6A5BEF6</accession>
<feature type="region of interest" description="Disordered" evidence="1">
    <location>
        <begin position="1"/>
        <end position="49"/>
    </location>
</feature>
<feature type="region of interest" description="Disordered" evidence="1">
    <location>
        <begin position="201"/>
        <end position="233"/>
    </location>
</feature>
<gene>
    <name evidence="2" type="ORF">FDP41_004908</name>
</gene>
<dbReference type="VEuPathDB" id="AmoebaDB:NfTy_086190"/>
<dbReference type="VEuPathDB" id="AmoebaDB:NF0096380"/>
<dbReference type="AlphaFoldDB" id="A0A6A5BEF6"/>
<name>A0A6A5BEF6_NAEFO</name>
<evidence type="ECO:0000313" key="2">
    <source>
        <dbReference type="EMBL" id="KAF0976233.1"/>
    </source>
</evidence>
<reference evidence="2 3" key="1">
    <citation type="journal article" date="2019" name="Sci. Rep.">
        <title>Nanopore sequencing improves the draft genome of the human pathogenic amoeba Naegleria fowleri.</title>
        <authorList>
            <person name="Liechti N."/>
            <person name="Schurch N."/>
            <person name="Bruggmann R."/>
            <person name="Wittwer M."/>
        </authorList>
    </citation>
    <scope>NUCLEOTIDE SEQUENCE [LARGE SCALE GENOMIC DNA]</scope>
    <source>
        <strain evidence="2 3">ATCC 30894</strain>
    </source>
</reference>
<feature type="compositionally biased region" description="Basic and acidic residues" evidence="1">
    <location>
        <begin position="33"/>
        <end position="49"/>
    </location>
</feature>
<dbReference type="EMBL" id="VFQX01000041">
    <property type="protein sequence ID" value="KAF0976233.1"/>
    <property type="molecule type" value="Genomic_DNA"/>
</dbReference>
<proteinExistence type="predicted"/>
<dbReference type="GeneID" id="68112126"/>
<dbReference type="VEuPathDB" id="AmoebaDB:FDP41_004908"/>
<protein>
    <submittedName>
        <fullName evidence="2">Uncharacterized protein</fullName>
    </submittedName>
</protein>
<keyword evidence="3" id="KW-1185">Reference proteome</keyword>
<evidence type="ECO:0000256" key="1">
    <source>
        <dbReference type="SAM" id="MobiDB-lite"/>
    </source>
</evidence>
<dbReference type="RefSeq" id="XP_044560946.1">
    <property type="nucleotide sequence ID" value="XM_044708374.1"/>
</dbReference>
<comment type="caution">
    <text evidence="2">The sequence shown here is derived from an EMBL/GenBank/DDBJ whole genome shotgun (WGS) entry which is preliminary data.</text>
</comment>
<feature type="compositionally biased region" description="Low complexity" evidence="1">
    <location>
        <begin position="1"/>
        <end position="12"/>
    </location>
</feature>
<evidence type="ECO:0000313" key="3">
    <source>
        <dbReference type="Proteomes" id="UP000444721"/>
    </source>
</evidence>
<feature type="compositionally biased region" description="Low complexity" evidence="1">
    <location>
        <begin position="23"/>
        <end position="32"/>
    </location>
</feature>
<sequence length="242" mass="27966">MQTSFTTFTTEFQHPPVRPQKESLLSRTSSSSHRNDMSSHRNENKHQKDVFLMRGDTSSLFVPSSSFHHHHQHQHRIQKPSKVAIQSFSKTSDVDMCERPTLMNPLVDNNNHSESHHHSNLMMYVSRKARKVHTQPYEQVLLNFVPTFEKHPHRLDFAPLRSTTMRKNSFDNKKQKNPQGQNSFLTLSHSTDQACQKNLTTVSSSKDETSNPTLLKKQDATTHKKSTMTTGRRMLSIHELLN</sequence>